<name>A0A1H4AAX7_9EURY</name>
<protein>
    <submittedName>
        <fullName evidence="2">Uncharacterized protein</fullName>
    </submittedName>
</protein>
<feature type="region of interest" description="Disordered" evidence="1">
    <location>
        <begin position="1"/>
        <end position="55"/>
    </location>
</feature>
<evidence type="ECO:0000313" key="2">
    <source>
        <dbReference type="EMBL" id="SEA33263.1"/>
    </source>
</evidence>
<organism evidence="2 3">
    <name type="scientific">Haloplanus vescus</name>
    <dbReference type="NCBI Taxonomy" id="555874"/>
    <lineage>
        <taxon>Archaea</taxon>
        <taxon>Methanobacteriati</taxon>
        <taxon>Methanobacteriota</taxon>
        <taxon>Stenosarchaea group</taxon>
        <taxon>Halobacteria</taxon>
        <taxon>Halobacteriales</taxon>
        <taxon>Haloferacaceae</taxon>
        <taxon>Haloplanus</taxon>
    </lineage>
</organism>
<keyword evidence="3" id="KW-1185">Reference proteome</keyword>
<sequence>MTDQYADYEALRPLGEATHVPDDQLTSSSGEPRRQRSSGVDTDYPDGPTADETECDSCGASIPAGQSKCRFCLTNHLEAADDQDTSNAERTLLHVIQLLVEASTFYGAVGKGSAAATLLAKGDDDPVIDDRKLIYDLDEEPAPQLVDQWPSLPSATRVTSECGNQLLAAARERTAWTETTQSRHDGEHATFLYDETGSEVRTEARLASLREDADDDLWLVPAIALQESVDKTDTEQPRRERPNRTHLECRECDRETKHRFREFEAVPDDEWTEQPMWECQRCGTPRYGPEPEASQ</sequence>
<dbReference type="EMBL" id="FNQT01000005">
    <property type="protein sequence ID" value="SEA33263.1"/>
    <property type="molecule type" value="Genomic_DNA"/>
</dbReference>
<dbReference type="AlphaFoldDB" id="A0A1H4AAX7"/>
<gene>
    <name evidence="2" type="ORF">SAMN04488065_2714</name>
</gene>
<dbReference type="STRING" id="555874.SAMN04488065_2714"/>
<proteinExistence type="predicted"/>
<reference evidence="2 3" key="1">
    <citation type="submission" date="2016-10" db="EMBL/GenBank/DDBJ databases">
        <authorList>
            <person name="de Groot N.N."/>
        </authorList>
    </citation>
    <scope>NUCLEOTIDE SEQUENCE [LARGE SCALE GENOMIC DNA]</scope>
    <source>
        <strain evidence="2 3">CGMCC 1.8712</strain>
    </source>
</reference>
<evidence type="ECO:0000256" key="1">
    <source>
        <dbReference type="SAM" id="MobiDB-lite"/>
    </source>
</evidence>
<dbReference type="Proteomes" id="UP000236755">
    <property type="component" value="Unassembled WGS sequence"/>
</dbReference>
<evidence type="ECO:0000313" key="3">
    <source>
        <dbReference type="Proteomes" id="UP000236755"/>
    </source>
</evidence>
<dbReference type="OrthoDB" id="255391at2157"/>
<dbReference type="RefSeq" id="WP_092635771.1">
    <property type="nucleotide sequence ID" value="NZ_FNQT01000005.1"/>
</dbReference>
<accession>A0A1H4AAX7</accession>